<keyword evidence="2 7" id="KW-0645">Protease</keyword>
<comment type="caution">
    <text evidence="10">The sequence shown here is derived from an EMBL/GenBank/DDBJ whole genome shotgun (WGS) entry which is preliminary data.</text>
</comment>
<dbReference type="EC" id="3.4.21.62" evidence="6"/>
<dbReference type="InterPro" id="IPR050131">
    <property type="entry name" value="Peptidase_S8_subtilisin-like"/>
</dbReference>
<dbReference type="SUPFAM" id="SSF52743">
    <property type="entry name" value="Subtilisin-like"/>
    <property type="match status" value="1"/>
</dbReference>
<evidence type="ECO:0000256" key="5">
    <source>
        <dbReference type="ARBA" id="ARBA00023529"/>
    </source>
</evidence>
<evidence type="ECO:0000256" key="3">
    <source>
        <dbReference type="ARBA" id="ARBA00022801"/>
    </source>
</evidence>
<dbReference type="InterPro" id="IPR036852">
    <property type="entry name" value="Peptidase_S8/S53_dom_sf"/>
</dbReference>
<evidence type="ECO:0000256" key="4">
    <source>
        <dbReference type="ARBA" id="ARBA00022825"/>
    </source>
</evidence>
<comment type="catalytic activity">
    <reaction evidence="5">
        <text>Hydrolysis of proteins with broad specificity for peptide bonds, and a preference for a large uncharged residue in P1. Hydrolyzes peptide amides.</text>
        <dbReference type="EC" id="3.4.21.62"/>
    </reaction>
</comment>
<dbReference type="PROSITE" id="PS00138">
    <property type="entry name" value="SUBTILASE_SER"/>
    <property type="match status" value="1"/>
</dbReference>
<feature type="active site" description="Charge relay system" evidence="7">
    <location>
        <position position="200"/>
    </location>
</feature>
<keyword evidence="4 7" id="KW-0720">Serine protease</keyword>
<dbReference type="Pfam" id="PF00082">
    <property type="entry name" value="Peptidase_S8"/>
    <property type="match status" value="1"/>
</dbReference>
<feature type="domain" description="Peptidase S8/S53" evidence="9">
    <location>
        <begin position="130"/>
        <end position="423"/>
    </location>
</feature>
<accession>A0AAD7XP80</accession>
<dbReference type="AlphaFoldDB" id="A0AAD7XP80"/>
<protein>
    <recommendedName>
        <fullName evidence="6">subtilisin</fullName>
        <ecNumber evidence="6">3.4.21.62</ecNumber>
    </recommendedName>
</protein>
<dbReference type="PANTHER" id="PTHR43806">
    <property type="entry name" value="PEPTIDASE S8"/>
    <property type="match status" value="1"/>
</dbReference>
<name>A0AAD7XP80_9STRA</name>
<dbReference type="InterPro" id="IPR015500">
    <property type="entry name" value="Peptidase_S8_subtilisin-rel"/>
</dbReference>
<dbReference type="InterPro" id="IPR000209">
    <property type="entry name" value="Peptidase_S8/S53_dom"/>
</dbReference>
<dbReference type="InterPro" id="IPR023828">
    <property type="entry name" value="Peptidase_S8_Ser-AS"/>
</dbReference>
<dbReference type="PROSITE" id="PS00136">
    <property type="entry name" value="SUBTILASE_ASP"/>
    <property type="match status" value="1"/>
</dbReference>
<feature type="active site" description="Charge relay system" evidence="7">
    <location>
        <position position="377"/>
    </location>
</feature>
<comment type="similarity">
    <text evidence="1 7 8">Belongs to the peptidase S8 family.</text>
</comment>
<evidence type="ECO:0000256" key="6">
    <source>
        <dbReference type="ARBA" id="ARBA00023619"/>
    </source>
</evidence>
<evidence type="ECO:0000256" key="2">
    <source>
        <dbReference type="ARBA" id="ARBA00022670"/>
    </source>
</evidence>
<organism evidence="10 11">
    <name type="scientific">Chrysophaeum taylorii</name>
    <dbReference type="NCBI Taxonomy" id="2483200"/>
    <lineage>
        <taxon>Eukaryota</taxon>
        <taxon>Sar</taxon>
        <taxon>Stramenopiles</taxon>
        <taxon>Ochrophyta</taxon>
        <taxon>Pelagophyceae</taxon>
        <taxon>Pelagomonadales</taxon>
        <taxon>Pelagomonadaceae</taxon>
        <taxon>Chrysophaeum</taxon>
    </lineage>
</organism>
<dbReference type="Gene3D" id="3.40.50.200">
    <property type="entry name" value="Peptidase S8/S53 domain"/>
    <property type="match status" value="1"/>
</dbReference>
<dbReference type="PROSITE" id="PS51892">
    <property type="entry name" value="SUBTILASE"/>
    <property type="match status" value="1"/>
</dbReference>
<evidence type="ECO:0000313" key="10">
    <source>
        <dbReference type="EMBL" id="KAJ8611285.1"/>
    </source>
</evidence>
<dbReference type="PANTHER" id="PTHR43806:SF11">
    <property type="entry name" value="CEREVISIN-RELATED"/>
    <property type="match status" value="1"/>
</dbReference>
<sequence length="756" mass="81309">MRWAATLLISLGQAQRYFVRLCEEGHREGVARHVAKRHGDPNATHFSGSVSAHVKHLRKLPALVVDGTTEGAVAELRGLEAVCGVQRVGQVRALHSYARPVNDVWWNVDRINQDELPLDGDGSLSLTGVGASVFVLDTGLDATHAEFAAAAAASATSGWSREVRNVASFAEWEPWRYKESWGWTTKPAQHELDNNDRNGHGTHVSGTCCGATVGAAPDASLFHMKVLNDTGFGSTDWVLSALDAVAEVKENGKLPGPVIISMSLGGECVSRDPEYCSTKSMEALAIESLYEDYGVVTVAAAGNDGDDACYYSPAAAAKAVAAGATDVADRVASFSNYGACVDVMAPGRDIGSALSSRMDAIDETVIDDEYLVLSGTSMAAPLVAGVIAQFSEALPFDAVNATNAMLNAATRGQLTYDTNQGAGNTACASNDKLVRSPDNATRLETSSLDYHGVCELPSVRDDDGRDDFNFWYWILDDDFFTEEDDQLGDNVSYDAYATADVGYCAATIQRFVYGAWTAQQCWSACASRFKNLTAVDFQDPFWCYCRGDCECMLGATSGTTLVAEGSEIPARCSDAYDEYETDQVGWCSSALDQYEDGASSAAECWQLCNARHDGIVAVDFYRPSKCFCQNSCDCMESVSNTGGVTLVGAGAELPATCNDDDVSMTPTTAPPFHEYETTTHGWCLSDLNVRISSQVASPRECWDECSAAHGDIVVAVDWYSQTRSCWCQSNCTVCMPTMVDVGSADGMRDLRRAHPY</sequence>
<proteinExistence type="inferred from homology"/>
<dbReference type="GO" id="GO:0005615">
    <property type="term" value="C:extracellular space"/>
    <property type="evidence" value="ECO:0007669"/>
    <property type="project" value="TreeGrafter"/>
</dbReference>
<dbReference type="GO" id="GO:0006508">
    <property type="term" value="P:proteolysis"/>
    <property type="evidence" value="ECO:0007669"/>
    <property type="project" value="UniProtKB-KW"/>
</dbReference>
<dbReference type="GO" id="GO:0004252">
    <property type="term" value="F:serine-type endopeptidase activity"/>
    <property type="evidence" value="ECO:0007669"/>
    <property type="project" value="UniProtKB-UniRule"/>
</dbReference>
<reference evidence="10" key="1">
    <citation type="submission" date="2023-01" db="EMBL/GenBank/DDBJ databases">
        <title>Metagenome sequencing of chrysophaentin producing Chrysophaeum taylorii.</title>
        <authorList>
            <person name="Davison J."/>
            <person name="Bewley C."/>
        </authorList>
    </citation>
    <scope>NUCLEOTIDE SEQUENCE</scope>
    <source>
        <strain evidence="10">NIES-1699</strain>
    </source>
</reference>
<dbReference type="InterPro" id="IPR023827">
    <property type="entry name" value="Peptidase_S8_Asp-AS"/>
</dbReference>
<dbReference type="PRINTS" id="PR00723">
    <property type="entry name" value="SUBTILISIN"/>
</dbReference>
<feature type="active site" description="Charge relay system" evidence="7">
    <location>
        <position position="137"/>
    </location>
</feature>
<dbReference type="EMBL" id="JAQMWT010000078">
    <property type="protein sequence ID" value="KAJ8611285.1"/>
    <property type="molecule type" value="Genomic_DNA"/>
</dbReference>
<evidence type="ECO:0000256" key="7">
    <source>
        <dbReference type="PROSITE-ProRule" id="PRU01240"/>
    </source>
</evidence>
<evidence type="ECO:0000259" key="9">
    <source>
        <dbReference type="Pfam" id="PF00082"/>
    </source>
</evidence>
<keyword evidence="11" id="KW-1185">Reference proteome</keyword>
<dbReference type="Proteomes" id="UP001230188">
    <property type="component" value="Unassembled WGS sequence"/>
</dbReference>
<evidence type="ECO:0000256" key="1">
    <source>
        <dbReference type="ARBA" id="ARBA00011073"/>
    </source>
</evidence>
<evidence type="ECO:0000313" key="11">
    <source>
        <dbReference type="Proteomes" id="UP001230188"/>
    </source>
</evidence>
<evidence type="ECO:0000256" key="8">
    <source>
        <dbReference type="RuleBase" id="RU003355"/>
    </source>
</evidence>
<gene>
    <name evidence="10" type="ORF">CTAYLR_004157</name>
</gene>
<keyword evidence="3 7" id="KW-0378">Hydrolase</keyword>